<sequence length="540" mass="59580">MSSSSSPTKGQGTSTSPVKSTIDTTDPTPRPPSPAETIHAAEPSSTTPTADIAPTRTVQQALQQSINRNNFEEEVGQVMGTLNSWWGGVKKQSASALTTLKADLDKTVSQAQADLEYLRTANIEVVRKDPAEYAAEQEAEKAKKAAAKAAKEEEAKTKEKGKGKEKESSEEESAASATANNLFNKLGINTTQLQQTLQSTLNAAKNNPNLKDLSNPEQLRQKLAENLKISSAKENLQLSIHQAEKLAEEYLKKSEVFLKDAEKWVEDNVKVLPPDSQQSEGGNDMNEHMVWDGSDFYSFSTSSPATKTTFDQTTGTGTQGKSKSKPISSLALATSRKDALLRRLREDKELLMVDPQGDDESEERRKEFRDWVKEHYESQRKDLREQEEGNVGGIRMELVPEHLTDEQFWQRYLFHKHMIEGEEKKRKALLQATTQEEETDDFNWDDEPEESPVTATASASIPAATNDTAEVTPKIENDGKIPSSLPKSITSTSTSPRDSEESYDVISDQGNVAGKKPAVQPATTSTTAPVNEDDEDSDWE</sequence>
<feature type="compositionally biased region" description="Acidic residues" evidence="1">
    <location>
        <begin position="435"/>
        <end position="450"/>
    </location>
</feature>
<dbReference type="Gene3D" id="1.10.3970.10">
    <property type="entry name" value="BSD domain"/>
    <property type="match status" value="1"/>
</dbReference>
<dbReference type="EMBL" id="CP144089">
    <property type="protein sequence ID" value="WWD05990.1"/>
    <property type="molecule type" value="Genomic_DNA"/>
</dbReference>
<accession>A0AAX4KHY0</accession>
<dbReference type="PANTHER" id="PTHR16019">
    <property type="entry name" value="SYNAPSE-ASSOCIATED PROTEIN"/>
    <property type="match status" value="1"/>
</dbReference>
<dbReference type="Proteomes" id="UP001358614">
    <property type="component" value="Chromosome 1"/>
</dbReference>
<feature type="compositionally biased region" description="Basic and acidic residues" evidence="1">
    <location>
        <begin position="144"/>
        <end position="167"/>
    </location>
</feature>
<reference evidence="3 4" key="1">
    <citation type="submission" date="2024-01" db="EMBL/GenBank/DDBJ databases">
        <title>Comparative genomics of Cryptococcus and Kwoniella reveals pathogenesis evolution and contrasting modes of karyotype evolution via chromosome fusion or intercentromeric recombination.</title>
        <authorList>
            <person name="Coelho M.A."/>
            <person name="David-Palma M."/>
            <person name="Shea T."/>
            <person name="Bowers K."/>
            <person name="McGinley-Smith S."/>
            <person name="Mohammad A.W."/>
            <person name="Gnirke A."/>
            <person name="Yurkov A.M."/>
            <person name="Nowrousian M."/>
            <person name="Sun S."/>
            <person name="Cuomo C.A."/>
            <person name="Heitman J."/>
        </authorList>
    </citation>
    <scope>NUCLEOTIDE SEQUENCE [LARGE SCALE GENOMIC DNA]</scope>
    <source>
        <strain evidence="3 4">PYCC6329</strain>
    </source>
</reference>
<evidence type="ECO:0000313" key="4">
    <source>
        <dbReference type="Proteomes" id="UP001358614"/>
    </source>
</evidence>
<feature type="region of interest" description="Disordered" evidence="1">
    <location>
        <begin position="305"/>
        <end position="329"/>
    </location>
</feature>
<name>A0AAX4KHY0_9TREE</name>
<gene>
    <name evidence="3" type="ORF">V865_004075</name>
</gene>
<feature type="region of interest" description="Disordered" evidence="1">
    <location>
        <begin position="1"/>
        <end position="53"/>
    </location>
</feature>
<feature type="compositionally biased region" description="Polar residues" evidence="1">
    <location>
        <begin position="1"/>
        <end position="19"/>
    </location>
</feature>
<evidence type="ECO:0000313" key="3">
    <source>
        <dbReference type="EMBL" id="WWD05990.1"/>
    </source>
</evidence>
<feature type="region of interest" description="Disordered" evidence="1">
    <location>
        <begin position="429"/>
        <end position="540"/>
    </location>
</feature>
<dbReference type="GeneID" id="91102877"/>
<evidence type="ECO:0000259" key="2">
    <source>
        <dbReference type="PROSITE" id="PS50858"/>
    </source>
</evidence>
<keyword evidence="4" id="KW-1185">Reference proteome</keyword>
<dbReference type="InterPro" id="IPR035925">
    <property type="entry name" value="BSD_dom_sf"/>
</dbReference>
<feature type="compositionally biased region" description="Low complexity" evidence="1">
    <location>
        <begin position="451"/>
        <end position="465"/>
    </location>
</feature>
<dbReference type="GO" id="GO:0005737">
    <property type="term" value="C:cytoplasm"/>
    <property type="evidence" value="ECO:0007669"/>
    <property type="project" value="TreeGrafter"/>
</dbReference>
<dbReference type="InterPro" id="IPR005607">
    <property type="entry name" value="BSD_dom"/>
</dbReference>
<feature type="domain" description="BSD" evidence="2">
    <location>
        <begin position="394"/>
        <end position="420"/>
    </location>
</feature>
<dbReference type="SUPFAM" id="SSF140383">
    <property type="entry name" value="BSD domain-like"/>
    <property type="match status" value="1"/>
</dbReference>
<feature type="compositionally biased region" description="Low complexity" evidence="1">
    <location>
        <begin position="306"/>
        <end position="321"/>
    </location>
</feature>
<protein>
    <recommendedName>
        <fullName evidence="2">BSD domain-containing protein</fullName>
    </recommendedName>
</protein>
<dbReference type="KEGG" id="ker:91102877"/>
<dbReference type="RefSeq" id="XP_066083957.1">
    <property type="nucleotide sequence ID" value="XM_066227860.1"/>
</dbReference>
<feature type="compositionally biased region" description="Acidic residues" evidence="1">
    <location>
        <begin position="531"/>
        <end position="540"/>
    </location>
</feature>
<organism evidence="3 4">
    <name type="scientific">Kwoniella europaea PYCC6329</name>
    <dbReference type="NCBI Taxonomy" id="1423913"/>
    <lineage>
        <taxon>Eukaryota</taxon>
        <taxon>Fungi</taxon>
        <taxon>Dikarya</taxon>
        <taxon>Basidiomycota</taxon>
        <taxon>Agaricomycotina</taxon>
        <taxon>Tremellomycetes</taxon>
        <taxon>Tremellales</taxon>
        <taxon>Cryptococcaceae</taxon>
        <taxon>Kwoniella</taxon>
    </lineage>
</organism>
<dbReference type="PANTHER" id="PTHR16019:SF5">
    <property type="entry name" value="BSD DOMAIN-CONTAINING PROTEIN 1"/>
    <property type="match status" value="1"/>
</dbReference>
<feature type="region of interest" description="Disordered" evidence="1">
    <location>
        <begin position="144"/>
        <end position="177"/>
    </location>
</feature>
<dbReference type="PROSITE" id="PS50858">
    <property type="entry name" value="BSD"/>
    <property type="match status" value="1"/>
</dbReference>
<dbReference type="AlphaFoldDB" id="A0AAX4KHY0"/>
<feature type="compositionally biased region" description="Polar residues" evidence="1">
    <location>
        <begin position="485"/>
        <end position="496"/>
    </location>
</feature>
<proteinExistence type="predicted"/>
<dbReference type="InterPro" id="IPR051494">
    <property type="entry name" value="BSD_domain-containing"/>
</dbReference>
<evidence type="ECO:0000256" key="1">
    <source>
        <dbReference type="SAM" id="MobiDB-lite"/>
    </source>
</evidence>
<dbReference type="SMART" id="SM00751">
    <property type="entry name" value="BSD"/>
    <property type="match status" value="1"/>
</dbReference>
<dbReference type="Pfam" id="PF03909">
    <property type="entry name" value="BSD"/>
    <property type="match status" value="1"/>
</dbReference>